<evidence type="ECO:0000313" key="2">
    <source>
        <dbReference type="Proteomes" id="UP001058074"/>
    </source>
</evidence>
<protein>
    <submittedName>
        <fullName evidence="1">Nuclease SbcCD subunit C</fullName>
    </submittedName>
</protein>
<accession>A0ACB5RH41</accession>
<proteinExistence type="predicted"/>
<dbReference type="Proteomes" id="UP001058074">
    <property type="component" value="Unassembled WGS sequence"/>
</dbReference>
<comment type="caution">
    <text evidence="1">The sequence shown here is derived from an EMBL/GenBank/DDBJ whole genome shotgun (WGS) entry which is preliminary data.</text>
</comment>
<dbReference type="EMBL" id="BROD01000001">
    <property type="protein sequence ID" value="GKX68415.1"/>
    <property type="molecule type" value="Genomic_DNA"/>
</dbReference>
<keyword evidence="2" id="KW-1185">Reference proteome</keyword>
<reference evidence="1" key="1">
    <citation type="journal article" date="2025" name="Int. J. Syst. Evol. Microbiol.">
        <title>Inconstantimicrobium mannanitabidum sp. nov., a novel member of the family Clostridiaceae isolated from anoxic soil under the treatment of reductive soil disinfestation.</title>
        <authorList>
            <person name="Ueki A."/>
            <person name="Tonouchi A."/>
            <person name="Honma S."/>
            <person name="Kaku N."/>
            <person name="Ueki K."/>
        </authorList>
    </citation>
    <scope>NUCLEOTIDE SEQUENCE</scope>
    <source>
        <strain evidence="1">TW13</strain>
    </source>
</reference>
<sequence>MKPVYLELCGFGAYADKQIIDFRELEDTNIFVIAGPTGAGKTTIFDAIAYALFGTASGSTREGKSCRSDYADENTDTYVNLIFDIKGKEYKISRNPEYTRKKLKGEGLLKVKDKVELILPDGNVITKKNEVTEEIKNILGIDKDQFKQIVMLPQGEFKKMLESSSEEKEKIFRKIFNTEHFNDIQEKLIEKSKKIYVEIQKMLEERRAYVRNIEYGENYNLQGIIICEDVDVNLVVDKTNDFINEESQELNIVRDKQLLNKQKQAEVNKEKIKSEEINNILKEKIKIEEDKKGLEDKVQEIKAKEDILQKAEKANRVKVFDDACRDKKENLDREKAELNSIELNIKNLEAQLKQSEENLKSEEAKEQLREGVSSNIVELKGYLERIVGYESKQEKLKELNKQLKDISGEKEVEEKNLLLVNEAIEDLEKEVKAIQEAKVVIAGKREELSKLNQRKTDLESIIDKLSKTIELAKQHSIKGKEYIDKQAAWEKEKSLYEKMEEVFKREQAGLLAMSLKEGEPCPVCGSKEHPHLATTVQEVPSEEQIKKQKLKAENLDKEKNSIYNEVEKLNTEINSLKSQTEELKIKLISRECQEEFEKIFELESDAVRERLIIALGETKMLCDRVTKEGISLKNRITKEEDIIKSLEKNKKDRDEKSKLIEKLTENYVNVFGQYSSEEANIKTLENDIPEEIRSSKALNSKINSKEQELKLLKEALQKAKEQKEKLSVEHAAVVGSKKVKEDNIKLYTEQLETAKNALKDALSHDEFLDYREYKNSFKEKREMDSLNSDIRKFYEDLASVKKLYENACKKAEGLEVKDIESLELALIQLSKEELELKQIEIEFDKRISANKKAIANIEAINLKVKDKEEKYKVIAKVANMANGRNANKISFERYVLAAYFDDVIRAANVRLDKLSDGRFELSRSEEILDGRARKEGLEMNVYDYYTGKSRRVGTLSGGESFKASLALALGLSDAIQSYAGGIEIKTMFIDEGFGSLDDYSLENAIECLLDLQTGGRLVGIISHVQALKDRVGARIEVTKSSKGSSLKLTV</sequence>
<name>A0ACB5RH41_9CLOT</name>
<evidence type="ECO:0000313" key="1">
    <source>
        <dbReference type="EMBL" id="GKX68415.1"/>
    </source>
</evidence>
<organism evidence="1 2">
    <name type="scientific">Inconstantimicrobium mannanitabidum</name>
    <dbReference type="NCBI Taxonomy" id="1604901"/>
    <lineage>
        <taxon>Bacteria</taxon>
        <taxon>Bacillati</taxon>
        <taxon>Bacillota</taxon>
        <taxon>Clostridia</taxon>
        <taxon>Eubacteriales</taxon>
        <taxon>Clostridiaceae</taxon>
        <taxon>Inconstantimicrobium</taxon>
    </lineage>
</organism>
<gene>
    <name evidence="1" type="primary">sbcC</name>
    <name evidence="1" type="ORF">rsdtw13_36730</name>
</gene>